<name>A0ABP9YA54_9FUNG</name>
<dbReference type="PANTHER" id="PTHR43788">
    <property type="entry name" value="DNA2/NAM7 HELICASE FAMILY MEMBER"/>
    <property type="match status" value="1"/>
</dbReference>
<protein>
    <recommendedName>
        <fullName evidence="5">DNA2/NAM7 helicase-like C-terminal domain-containing protein</fullName>
    </recommendedName>
</protein>
<dbReference type="Pfam" id="PF13087">
    <property type="entry name" value="AAA_12"/>
    <property type="match status" value="1"/>
</dbReference>
<accession>A0ABP9YA54</accession>
<dbReference type="SUPFAM" id="SSF52540">
    <property type="entry name" value="P-loop containing nucleoside triphosphate hydrolases"/>
    <property type="match status" value="1"/>
</dbReference>
<dbReference type="CDD" id="cd18808">
    <property type="entry name" value="SF1_C_Upf1"/>
    <property type="match status" value="1"/>
</dbReference>
<sequence length="146" mass="16812">MEVSLVEKHIEILIEQGGLGQAQIGVITPYTAQVFSLQDVVNKRCKDIEVNSIDGYQGREKECIIISMVRSNKEGNVGFLSDKRRLNVAMARARRQLVVIGDTRTLLRWGRRVSSSSPFNREFLIKWIRWLNKKSNKQLSQIYLSF</sequence>
<comment type="caution">
    <text evidence="6">The sequence shown here is derived from an EMBL/GenBank/DDBJ whole genome shotgun (WGS) entry which is preliminary data.</text>
</comment>
<keyword evidence="7" id="KW-1185">Reference proteome</keyword>
<evidence type="ECO:0000256" key="3">
    <source>
        <dbReference type="ARBA" id="ARBA00022806"/>
    </source>
</evidence>
<evidence type="ECO:0000256" key="1">
    <source>
        <dbReference type="ARBA" id="ARBA00022741"/>
    </source>
</evidence>
<evidence type="ECO:0000256" key="4">
    <source>
        <dbReference type="ARBA" id="ARBA00022840"/>
    </source>
</evidence>
<feature type="domain" description="DNA2/NAM7 helicase-like C-terminal" evidence="5">
    <location>
        <begin position="2"/>
        <end position="103"/>
    </location>
</feature>
<evidence type="ECO:0000256" key="2">
    <source>
        <dbReference type="ARBA" id="ARBA00022801"/>
    </source>
</evidence>
<dbReference type="InterPro" id="IPR027417">
    <property type="entry name" value="P-loop_NTPase"/>
</dbReference>
<keyword evidence="1" id="KW-0547">Nucleotide-binding</keyword>
<evidence type="ECO:0000313" key="6">
    <source>
        <dbReference type="EMBL" id="GAA5803182.1"/>
    </source>
</evidence>
<keyword evidence="3" id="KW-0347">Helicase</keyword>
<keyword evidence="2" id="KW-0378">Hydrolase</keyword>
<evidence type="ECO:0000313" key="7">
    <source>
        <dbReference type="Proteomes" id="UP001476247"/>
    </source>
</evidence>
<proteinExistence type="predicted"/>
<evidence type="ECO:0000259" key="5">
    <source>
        <dbReference type="Pfam" id="PF13087"/>
    </source>
</evidence>
<dbReference type="EMBL" id="BAABUJ010000026">
    <property type="protein sequence ID" value="GAA5803182.1"/>
    <property type="molecule type" value="Genomic_DNA"/>
</dbReference>
<dbReference type="PANTHER" id="PTHR43788:SF8">
    <property type="entry name" value="DNA-BINDING PROTEIN SMUBP-2"/>
    <property type="match status" value="1"/>
</dbReference>
<dbReference type="InterPro" id="IPR041679">
    <property type="entry name" value="DNA2/NAM7-like_C"/>
</dbReference>
<dbReference type="InterPro" id="IPR047187">
    <property type="entry name" value="SF1_C_Upf1"/>
</dbReference>
<dbReference type="Gene3D" id="3.40.50.300">
    <property type="entry name" value="P-loop containing nucleotide triphosphate hydrolases"/>
    <property type="match status" value="1"/>
</dbReference>
<organism evidence="6 7">
    <name type="scientific">Helicostylum pulchrum</name>
    <dbReference type="NCBI Taxonomy" id="562976"/>
    <lineage>
        <taxon>Eukaryota</taxon>
        <taxon>Fungi</taxon>
        <taxon>Fungi incertae sedis</taxon>
        <taxon>Mucoromycota</taxon>
        <taxon>Mucoromycotina</taxon>
        <taxon>Mucoromycetes</taxon>
        <taxon>Mucorales</taxon>
        <taxon>Mucorineae</taxon>
        <taxon>Mucoraceae</taxon>
        <taxon>Helicostylum</taxon>
    </lineage>
</organism>
<dbReference type="InterPro" id="IPR050534">
    <property type="entry name" value="Coronavir_polyprotein_1ab"/>
</dbReference>
<dbReference type="Proteomes" id="UP001476247">
    <property type="component" value="Unassembled WGS sequence"/>
</dbReference>
<gene>
    <name evidence="6" type="ORF">HPULCUR_008658</name>
</gene>
<keyword evidence="4" id="KW-0067">ATP-binding</keyword>
<reference evidence="6 7" key="1">
    <citation type="submission" date="2024-04" db="EMBL/GenBank/DDBJ databases">
        <title>genome sequences of Mucor flavus KT1a and Helicostylum pulchrum KT1b strains isolation_sourced from the surface of a dry-aged beef.</title>
        <authorList>
            <person name="Toyotome T."/>
            <person name="Hosono M."/>
            <person name="Torimaru M."/>
            <person name="Fukuda K."/>
            <person name="Mikami N."/>
        </authorList>
    </citation>
    <scope>NUCLEOTIDE SEQUENCE [LARGE SCALE GENOMIC DNA]</scope>
    <source>
        <strain evidence="6 7">KT1b</strain>
    </source>
</reference>